<dbReference type="EMBL" id="SGWX01000001">
    <property type="protein sequence ID" value="RZS60849.1"/>
    <property type="molecule type" value="Genomic_DNA"/>
</dbReference>
<evidence type="ECO:0000313" key="3">
    <source>
        <dbReference type="Proteomes" id="UP000293852"/>
    </source>
</evidence>
<feature type="transmembrane region" description="Helical" evidence="1">
    <location>
        <begin position="50"/>
        <end position="68"/>
    </location>
</feature>
<keyword evidence="3" id="KW-1185">Reference proteome</keyword>
<reference evidence="2 3" key="1">
    <citation type="submission" date="2019-02" db="EMBL/GenBank/DDBJ databases">
        <title>Sequencing the genomes of 1000 actinobacteria strains.</title>
        <authorList>
            <person name="Klenk H.-P."/>
        </authorList>
    </citation>
    <scope>NUCLEOTIDE SEQUENCE [LARGE SCALE GENOMIC DNA]</scope>
    <source>
        <strain evidence="2 3">DSM 16932</strain>
    </source>
</reference>
<evidence type="ECO:0000313" key="2">
    <source>
        <dbReference type="EMBL" id="RZS60849.1"/>
    </source>
</evidence>
<keyword evidence="1" id="KW-0472">Membrane</keyword>
<organism evidence="2 3">
    <name type="scientific">Xylanimonas ulmi</name>
    <dbReference type="NCBI Taxonomy" id="228973"/>
    <lineage>
        <taxon>Bacteria</taxon>
        <taxon>Bacillati</taxon>
        <taxon>Actinomycetota</taxon>
        <taxon>Actinomycetes</taxon>
        <taxon>Micrococcales</taxon>
        <taxon>Promicromonosporaceae</taxon>
        <taxon>Xylanimonas</taxon>
    </lineage>
</organism>
<gene>
    <name evidence="2" type="ORF">EV386_1129</name>
</gene>
<feature type="transmembrane region" description="Helical" evidence="1">
    <location>
        <begin position="98"/>
        <end position="120"/>
    </location>
</feature>
<name>A0A4Q7M4D8_9MICO</name>
<proteinExistence type="predicted"/>
<feature type="transmembrane region" description="Helical" evidence="1">
    <location>
        <begin position="75"/>
        <end position="92"/>
    </location>
</feature>
<keyword evidence="1" id="KW-1133">Transmembrane helix</keyword>
<dbReference type="Proteomes" id="UP000293852">
    <property type="component" value="Unassembled WGS sequence"/>
</dbReference>
<protein>
    <submittedName>
        <fullName evidence="2">Uncharacterized protein</fullName>
    </submittedName>
</protein>
<dbReference type="OrthoDB" id="5150301at2"/>
<feature type="transmembrane region" description="Helical" evidence="1">
    <location>
        <begin position="157"/>
        <end position="175"/>
    </location>
</feature>
<dbReference type="AlphaFoldDB" id="A0A4Q7M4D8"/>
<keyword evidence="1" id="KW-0812">Transmembrane</keyword>
<feature type="transmembrane region" description="Helical" evidence="1">
    <location>
        <begin position="132"/>
        <end position="151"/>
    </location>
</feature>
<comment type="caution">
    <text evidence="2">The sequence shown here is derived from an EMBL/GenBank/DDBJ whole genome shotgun (WGS) entry which is preliminary data.</text>
</comment>
<sequence length="181" mass="18667">MSPAGRRQRLPRVEVETRRWAPGWVVRVLAAVTPAALVLIALSRSRLPEALDAVAVGVAALLVGWSLWRPGHRPALTGVGLTAFLVLTAASGPDPAALGLAPLGYIAVRLAAWAGAVGWTTRVELAVLGRSALRDGAVVGVTLLVGALAFGVRGASAPTLVLGAAALLALAWWLLRPEDDS</sequence>
<evidence type="ECO:0000256" key="1">
    <source>
        <dbReference type="SAM" id="Phobius"/>
    </source>
</evidence>
<dbReference type="RefSeq" id="WP_130413090.1">
    <property type="nucleotide sequence ID" value="NZ_SGWX01000001.1"/>
</dbReference>
<feature type="transmembrane region" description="Helical" evidence="1">
    <location>
        <begin position="21"/>
        <end position="44"/>
    </location>
</feature>
<accession>A0A4Q7M4D8</accession>